<keyword evidence="4 6" id="KW-0699">rRNA-binding</keyword>
<comment type="subunit">
    <text evidence="4">Part of the 50S ribosomal subunit.</text>
</comment>
<dbReference type="GO" id="GO:0019843">
    <property type="term" value="F:rRNA binding"/>
    <property type="evidence" value="ECO:0007669"/>
    <property type="project" value="UniProtKB-UniRule"/>
</dbReference>
<dbReference type="GO" id="GO:0003735">
    <property type="term" value="F:structural constituent of ribosome"/>
    <property type="evidence" value="ECO:0007669"/>
    <property type="project" value="UniProtKB-UniRule"/>
</dbReference>
<dbReference type="InterPro" id="IPR002358">
    <property type="entry name" value="Ribosomal_uL6_CS"/>
</dbReference>
<evidence type="ECO:0000256" key="6">
    <source>
        <dbReference type="RuleBase" id="RU003870"/>
    </source>
</evidence>
<dbReference type="PANTHER" id="PTHR11655">
    <property type="entry name" value="60S/50S RIBOSOMAL PROTEIN L6/L9"/>
    <property type="match status" value="1"/>
</dbReference>
<accession>J4V4N9</accession>
<organism evidence="8 9">
    <name type="scientific">SAR86 cluster bacterium SAR86B</name>
    <dbReference type="NCBI Taxonomy" id="1123867"/>
    <lineage>
        <taxon>Bacteria</taxon>
        <taxon>Pseudomonadati</taxon>
        <taxon>Pseudomonadota</taxon>
        <taxon>Gammaproteobacteria</taxon>
        <taxon>SAR86 cluster</taxon>
    </lineage>
</organism>
<comment type="function">
    <text evidence="4 6">This protein binds to the 23S rRNA, and is important in its secondary structure. It is located near the subunit interface in the base of the L7/L12 stalk, and near the tRNA binding site of the peptidyltransferase center.</text>
</comment>
<name>J4V4N9_9GAMM</name>
<feature type="domain" description="Large ribosomal subunit protein uL6 alpha-beta" evidence="7">
    <location>
        <begin position="91"/>
        <end position="164"/>
    </location>
</feature>
<dbReference type="PIRSF" id="PIRSF002162">
    <property type="entry name" value="Ribosomal_L6"/>
    <property type="match status" value="1"/>
</dbReference>
<dbReference type="InterPro" id="IPR020040">
    <property type="entry name" value="Ribosomal_uL6_a/b-dom"/>
</dbReference>
<comment type="similarity">
    <text evidence="1 4 5">Belongs to the universal ribosomal protein uL6 family.</text>
</comment>
<proteinExistence type="inferred from homology"/>
<dbReference type="Gene3D" id="3.90.930.12">
    <property type="entry name" value="Ribosomal protein L6, alpha-beta domain"/>
    <property type="match status" value="2"/>
</dbReference>
<evidence type="ECO:0000256" key="2">
    <source>
        <dbReference type="ARBA" id="ARBA00022980"/>
    </source>
</evidence>
<dbReference type="InterPro" id="IPR000702">
    <property type="entry name" value="Ribosomal_uL6-like"/>
</dbReference>
<evidence type="ECO:0000313" key="8">
    <source>
        <dbReference type="EMBL" id="EJP73472.1"/>
    </source>
</evidence>
<evidence type="ECO:0000256" key="5">
    <source>
        <dbReference type="RuleBase" id="RU003869"/>
    </source>
</evidence>
<evidence type="ECO:0000259" key="7">
    <source>
        <dbReference type="Pfam" id="PF00347"/>
    </source>
</evidence>
<dbReference type="Pfam" id="PF00347">
    <property type="entry name" value="Ribosomal_L6"/>
    <property type="match status" value="2"/>
</dbReference>
<dbReference type="PANTHER" id="PTHR11655:SF14">
    <property type="entry name" value="LARGE RIBOSOMAL SUBUNIT PROTEIN UL6M"/>
    <property type="match status" value="1"/>
</dbReference>
<dbReference type="GO" id="GO:0002181">
    <property type="term" value="P:cytoplasmic translation"/>
    <property type="evidence" value="ECO:0007669"/>
    <property type="project" value="TreeGrafter"/>
</dbReference>
<evidence type="ECO:0000313" key="9">
    <source>
        <dbReference type="Proteomes" id="UP000010116"/>
    </source>
</evidence>
<evidence type="ECO:0000256" key="3">
    <source>
        <dbReference type="ARBA" id="ARBA00023274"/>
    </source>
</evidence>
<dbReference type="NCBIfam" id="TIGR03654">
    <property type="entry name" value="L6_bact"/>
    <property type="match status" value="1"/>
</dbReference>
<dbReference type="InterPro" id="IPR019906">
    <property type="entry name" value="Ribosomal_uL6_bac-type"/>
</dbReference>
<dbReference type="HAMAP" id="MF_01365_B">
    <property type="entry name" value="Ribosomal_uL6_B"/>
    <property type="match status" value="1"/>
</dbReference>
<reference evidence="8 9" key="1">
    <citation type="journal article" date="2012" name="ISME J.">
        <title>Genomic insights to SAR86, an abundant and uncultivated marine bacterial lineage.</title>
        <authorList>
            <person name="Dupont C.L."/>
            <person name="Rusch D.B."/>
            <person name="Yooseph S."/>
            <person name="Lombardo M.J."/>
            <person name="Richter R.A."/>
            <person name="Valas R."/>
            <person name="Novotny M."/>
            <person name="Yee-Greenbaum J."/>
            <person name="Selengut J.D."/>
            <person name="Haft D.H."/>
            <person name="Halpern A.L."/>
            <person name="Lasken R.S."/>
            <person name="Nealson K."/>
            <person name="Friedman R."/>
            <person name="Venter J.C."/>
        </authorList>
    </citation>
    <scope>NUCLEOTIDE SEQUENCE [LARGE SCALE GENOMIC DNA]</scope>
</reference>
<dbReference type="PROSITE" id="PS00525">
    <property type="entry name" value="RIBOSOMAL_L6_1"/>
    <property type="match status" value="1"/>
</dbReference>
<dbReference type="SUPFAM" id="SSF56053">
    <property type="entry name" value="Ribosomal protein L6"/>
    <property type="match status" value="2"/>
</dbReference>
<keyword evidence="4 6" id="KW-0694">RNA-binding</keyword>
<keyword evidence="2 4" id="KW-0689">Ribosomal protein</keyword>
<sequence>MSRVAKSPISILDGVNVELLDNVVNVKGKLGELSFELPESISIEIEDSTISVKYNEDIQSSVALGGTTRSLINNMILGVSSGFEKKLELKGVGYRAKASGKLLELTLGFSHPVKYQLPEEVNVETPSQTEIILKSHNKQILGQAAAEIRAFRPPEPYKGKGVRYADEVIIRKEAKKAAGGA</sequence>
<dbReference type="FunFam" id="3.90.930.12:FF:000001">
    <property type="entry name" value="50S ribosomal protein L6"/>
    <property type="match status" value="1"/>
</dbReference>
<evidence type="ECO:0000256" key="1">
    <source>
        <dbReference type="ARBA" id="ARBA00009356"/>
    </source>
</evidence>
<feature type="domain" description="Large ribosomal subunit protein uL6 alpha-beta" evidence="7">
    <location>
        <begin position="13"/>
        <end position="82"/>
    </location>
</feature>
<evidence type="ECO:0000256" key="4">
    <source>
        <dbReference type="HAMAP-Rule" id="MF_01365"/>
    </source>
</evidence>
<protein>
    <recommendedName>
        <fullName evidence="4">Large ribosomal subunit protein uL6</fullName>
    </recommendedName>
</protein>
<keyword evidence="3 4" id="KW-0687">Ribonucleoprotein</keyword>
<dbReference type="HOGENOM" id="CLU_065464_1_2_6"/>
<dbReference type="InterPro" id="IPR036789">
    <property type="entry name" value="Ribosomal_uL6-like_a/b-dom_sf"/>
</dbReference>
<dbReference type="Proteomes" id="UP000010116">
    <property type="component" value="Unassembled WGS sequence"/>
</dbReference>
<dbReference type="EMBL" id="JH611165">
    <property type="protein sequence ID" value="EJP73472.1"/>
    <property type="molecule type" value="Genomic_DNA"/>
</dbReference>
<gene>
    <name evidence="4 8" type="primary">rplF</name>
    <name evidence="8" type="ORF">NT02SARS_0189</name>
</gene>
<dbReference type="PRINTS" id="PR00059">
    <property type="entry name" value="RIBOSOMALL6"/>
</dbReference>
<dbReference type="AlphaFoldDB" id="J4V4N9"/>
<dbReference type="GO" id="GO:0022625">
    <property type="term" value="C:cytosolic large ribosomal subunit"/>
    <property type="evidence" value="ECO:0007669"/>
    <property type="project" value="UniProtKB-UniRule"/>
</dbReference>